<protein>
    <submittedName>
        <fullName evidence="2">Uncharacterized protein</fullName>
    </submittedName>
</protein>
<dbReference type="EMBL" id="AZLV01000918">
    <property type="protein sequence ID" value="ETJ02901.1"/>
    <property type="molecule type" value="Genomic_DNA"/>
</dbReference>
<name>W1VB43_9ACTO</name>
<comment type="caution">
    <text evidence="2">The sequence shown here is derived from an EMBL/GenBank/DDBJ whole genome shotgun (WGS) entry which is preliminary data.</text>
</comment>
<feature type="non-terminal residue" evidence="2">
    <location>
        <position position="25"/>
    </location>
</feature>
<evidence type="ECO:0000313" key="3">
    <source>
        <dbReference type="Proteomes" id="UP000018852"/>
    </source>
</evidence>
<organism evidence="2 3">
    <name type="scientific">Actinomyces urogenitalis DORA_12</name>
    <dbReference type="NCBI Taxonomy" id="1403939"/>
    <lineage>
        <taxon>Bacteria</taxon>
        <taxon>Bacillati</taxon>
        <taxon>Actinomycetota</taxon>
        <taxon>Actinomycetes</taxon>
        <taxon>Actinomycetales</taxon>
        <taxon>Actinomycetaceae</taxon>
        <taxon>Actinomyces</taxon>
    </lineage>
</organism>
<accession>W1VB43</accession>
<evidence type="ECO:0000256" key="1">
    <source>
        <dbReference type="SAM" id="MobiDB-lite"/>
    </source>
</evidence>
<feature type="region of interest" description="Disordered" evidence="1">
    <location>
        <begin position="1"/>
        <end position="25"/>
    </location>
</feature>
<proteinExistence type="predicted"/>
<gene>
    <name evidence="2" type="ORF">Q605_AUC00918G0007</name>
</gene>
<evidence type="ECO:0000313" key="2">
    <source>
        <dbReference type="EMBL" id="ETJ02901.1"/>
    </source>
</evidence>
<reference evidence="2 3" key="1">
    <citation type="submission" date="2013-12" db="EMBL/GenBank/DDBJ databases">
        <title>A Varibaculum cambriense genome reconstructed from a premature infant gut community with otherwise low bacterial novelty that shifts toward anaerobic metabolism during the third week of life.</title>
        <authorList>
            <person name="Brown C.T."/>
            <person name="Sharon I."/>
            <person name="Thomas B.C."/>
            <person name="Castelle C.J."/>
            <person name="Morowitz M.J."/>
            <person name="Banfield J.F."/>
        </authorList>
    </citation>
    <scope>NUCLEOTIDE SEQUENCE [LARGE SCALE GENOMIC DNA]</scope>
    <source>
        <strain evidence="3">DORA_12</strain>
    </source>
</reference>
<sequence length="25" mass="2787">MGRPWVSVARSSLERSRGSAMNPVR</sequence>
<dbReference type="AlphaFoldDB" id="W1VB43"/>
<dbReference type="Proteomes" id="UP000018852">
    <property type="component" value="Unassembled WGS sequence"/>
</dbReference>